<dbReference type="InterPro" id="IPR049428">
    <property type="entry name" value="RecA-like_N"/>
</dbReference>
<comment type="similarity">
    <text evidence="1 10 12">Belongs to the RecA family.</text>
</comment>
<dbReference type="GO" id="GO:0005829">
    <property type="term" value="C:cytosol"/>
    <property type="evidence" value="ECO:0007669"/>
    <property type="project" value="TreeGrafter"/>
</dbReference>
<dbReference type="GO" id="GO:0140664">
    <property type="term" value="F:ATP-dependent DNA damage sensor activity"/>
    <property type="evidence" value="ECO:0007669"/>
    <property type="project" value="InterPro"/>
</dbReference>
<dbReference type="GO" id="GO:0006310">
    <property type="term" value="P:DNA recombination"/>
    <property type="evidence" value="ECO:0007669"/>
    <property type="project" value="UniProtKB-UniRule"/>
</dbReference>
<evidence type="ECO:0000256" key="1">
    <source>
        <dbReference type="ARBA" id="ARBA00009391"/>
    </source>
</evidence>
<dbReference type="GO" id="GO:0003697">
    <property type="term" value="F:single-stranded DNA binding"/>
    <property type="evidence" value="ECO:0007669"/>
    <property type="project" value="UniProtKB-UniRule"/>
</dbReference>
<dbReference type="GO" id="GO:0003684">
    <property type="term" value="F:damaged DNA binding"/>
    <property type="evidence" value="ECO:0007669"/>
    <property type="project" value="UniProtKB-UniRule"/>
</dbReference>
<evidence type="ECO:0000256" key="7">
    <source>
        <dbReference type="ARBA" id="ARBA00023172"/>
    </source>
</evidence>
<evidence type="ECO:0000256" key="5">
    <source>
        <dbReference type="ARBA" id="ARBA00022840"/>
    </source>
</evidence>
<evidence type="ECO:0000256" key="4">
    <source>
        <dbReference type="ARBA" id="ARBA00022763"/>
    </source>
</evidence>
<feature type="binding site" evidence="10">
    <location>
        <begin position="84"/>
        <end position="91"/>
    </location>
    <ligand>
        <name>ATP</name>
        <dbReference type="ChEBI" id="CHEBI:30616"/>
    </ligand>
</feature>
<dbReference type="PROSITE" id="PS50162">
    <property type="entry name" value="RECA_2"/>
    <property type="match status" value="1"/>
</dbReference>
<feature type="domain" description="RecA family profile 2" evidence="15">
    <location>
        <begin position="218"/>
        <end position="291"/>
    </location>
</feature>
<keyword evidence="9 10" id="KW-0742">SOS response</keyword>
<keyword evidence="5 10" id="KW-0067">ATP-binding</keyword>
<dbReference type="SMART" id="SM00382">
    <property type="entry name" value="AAA"/>
    <property type="match status" value="1"/>
</dbReference>
<dbReference type="SUPFAM" id="SSF54752">
    <property type="entry name" value="RecA protein, C-terminal domain"/>
    <property type="match status" value="1"/>
</dbReference>
<evidence type="ECO:0000256" key="13">
    <source>
        <dbReference type="SAM" id="MobiDB-lite"/>
    </source>
</evidence>
<evidence type="ECO:0000256" key="10">
    <source>
        <dbReference type="HAMAP-Rule" id="MF_00268"/>
    </source>
</evidence>
<dbReference type="SUPFAM" id="SSF52540">
    <property type="entry name" value="P-loop containing nucleoside triphosphate hydrolases"/>
    <property type="match status" value="1"/>
</dbReference>
<name>A0A5B9QDI4_9BACT</name>
<keyword evidence="10" id="KW-0963">Cytoplasm</keyword>
<proteinExistence type="inferred from homology"/>
<dbReference type="Pfam" id="PF21096">
    <property type="entry name" value="RecA_C"/>
    <property type="match status" value="1"/>
</dbReference>
<evidence type="ECO:0000259" key="15">
    <source>
        <dbReference type="PROSITE" id="PS50163"/>
    </source>
</evidence>
<dbReference type="PRINTS" id="PR00142">
    <property type="entry name" value="RECA"/>
</dbReference>
<evidence type="ECO:0000256" key="6">
    <source>
        <dbReference type="ARBA" id="ARBA00023125"/>
    </source>
</evidence>
<organism evidence="16 17">
    <name type="scientific">Bythopirellula goksoeyrii</name>
    <dbReference type="NCBI Taxonomy" id="1400387"/>
    <lineage>
        <taxon>Bacteria</taxon>
        <taxon>Pseudomonadati</taxon>
        <taxon>Planctomycetota</taxon>
        <taxon>Planctomycetia</taxon>
        <taxon>Pirellulales</taxon>
        <taxon>Lacipirellulaceae</taxon>
        <taxon>Bythopirellula</taxon>
    </lineage>
</organism>
<dbReference type="InterPro" id="IPR023400">
    <property type="entry name" value="RecA_C_sf"/>
</dbReference>
<dbReference type="InterPro" id="IPR049261">
    <property type="entry name" value="RecA-like_C"/>
</dbReference>
<dbReference type="PROSITE" id="PS50163">
    <property type="entry name" value="RECA_3"/>
    <property type="match status" value="1"/>
</dbReference>
<dbReference type="NCBIfam" id="TIGR02012">
    <property type="entry name" value="tigrfam_recA"/>
    <property type="match status" value="1"/>
</dbReference>
<keyword evidence="8 10" id="KW-0234">DNA repair</keyword>
<dbReference type="InterPro" id="IPR020588">
    <property type="entry name" value="RecA_ATP-bd"/>
</dbReference>
<dbReference type="Pfam" id="PF00154">
    <property type="entry name" value="RecA_N"/>
    <property type="match status" value="1"/>
</dbReference>
<keyword evidence="6 10" id="KW-0238">DNA-binding</keyword>
<protein>
    <recommendedName>
        <fullName evidence="2 10">Protein RecA</fullName>
    </recommendedName>
    <alternativeName>
        <fullName evidence="10 11">Recombinase A</fullName>
    </alternativeName>
</protein>
<reference evidence="16 17" key="1">
    <citation type="submission" date="2019-08" db="EMBL/GenBank/DDBJ databases">
        <title>Deep-cultivation of Planctomycetes and their phenomic and genomic characterization uncovers novel biology.</title>
        <authorList>
            <person name="Wiegand S."/>
            <person name="Jogler M."/>
            <person name="Boedeker C."/>
            <person name="Pinto D."/>
            <person name="Vollmers J."/>
            <person name="Rivas-Marin E."/>
            <person name="Kohn T."/>
            <person name="Peeters S.H."/>
            <person name="Heuer A."/>
            <person name="Rast P."/>
            <person name="Oberbeckmann S."/>
            <person name="Bunk B."/>
            <person name="Jeske O."/>
            <person name="Meyerdierks A."/>
            <person name="Storesund J.E."/>
            <person name="Kallscheuer N."/>
            <person name="Luecker S."/>
            <person name="Lage O.M."/>
            <person name="Pohl T."/>
            <person name="Merkel B.J."/>
            <person name="Hornburger P."/>
            <person name="Mueller R.-W."/>
            <person name="Bruemmer F."/>
            <person name="Labrenz M."/>
            <person name="Spormann A.M."/>
            <person name="Op den Camp H."/>
            <person name="Overmann J."/>
            <person name="Amann R."/>
            <person name="Jetten M.S.M."/>
            <person name="Mascher T."/>
            <person name="Medema M.H."/>
            <person name="Devos D.P."/>
            <person name="Kaster A.-K."/>
            <person name="Ovreas L."/>
            <person name="Rohde M."/>
            <person name="Galperin M.Y."/>
            <person name="Jogler C."/>
        </authorList>
    </citation>
    <scope>NUCLEOTIDE SEQUENCE [LARGE SCALE GENOMIC DNA]</scope>
    <source>
        <strain evidence="16 17">Pr1d</strain>
    </source>
</reference>
<evidence type="ECO:0000256" key="11">
    <source>
        <dbReference type="RuleBase" id="RU000526"/>
    </source>
</evidence>
<evidence type="ECO:0000313" key="17">
    <source>
        <dbReference type="Proteomes" id="UP000323917"/>
    </source>
</evidence>
<dbReference type="Gene3D" id="3.40.50.300">
    <property type="entry name" value="P-loop containing nucleotide triphosphate hydrolases"/>
    <property type="match status" value="1"/>
</dbReference>
<keyword evidence="4 10" id="KW-0227">DNA damage</keyword>
<evidence type="ECO:0000259" key="14">
    <source>
        <dbReference type="PROSITE" id="PS50162"/>
    </source>
</evidence>
<dbReference type="OrthoDB" id="9776733at2"/>
<dbReference type="GO" id="GO:0009432">
    <property type="term" value="P:SOS response"/>
    <property type="evidence" value="ECO:0007669"/>
    <property type="project" value="UniProtKB-UniRule"/>
</dbReference>
<evidence type="ECO:0000256" key="3">
    <source>
        <dbReference type="ARBA" id="ARBA00022741"/>
    </source>
</evidence>
<gene>
    <name evidence="10 16" type="primary">recA</name>
    <name evidence="16" type="ORF">Pr1d_43580</name>
</gene>
<dbReference type="Proteomes" id="UP000323917">
    <property type="component" value="Chromosome"/>
</dbReference>
<comment type="subcellular location">
    <subcellularLocation>
        <location evidence="10">Cytoplasm</location>
    </subcellularLocation>
</comment>
<feature type="region of interest" description="Disordered" evidence="13">
    <location>
        <begin position="350"/>
        <end position="370"/>
    </location>
</feature>
<evidence type="ECO:0000256" key="12">
    <source>
        <dbReference type="RuleBase" id="RU004527"/>
    </source>
</evidence>
<dbReference type="KEGG" id="bgok:Pr1d_43580"/>
<keyword evidence="17" id="KW-1185">Reference proteome</keyword>
<dbReference type="EMBL" id="CP042913">
    <property type="protein sequence ID" value="QEG37018.1"/>
    <property type="molecule type" value="Genomic_DNA"/>
</dbReference>
<dbReference type="RefSeq" id="WP_148075301.1">
    <property type="nucleotide sequence ID" value="NZ_CP042913.1"/>
</dbReference>
<comment type="function">
    <text evidence="10">Can catalyze the hydrolysis of ATP in the presence of single-stranded DNA, the ATP-dependent uptake of single-stranded DNA by duplex DNA, and the ATP-dependent hybridization of homologous single-stranded DNAs. It interacts with LexA causing its activation and leading to its autocatalytic cleavage.</text>
</comment>
<dbReference type="PANTHER" id="PTHR45900:SF1">
    <property type="entry name" value="MITOCHONDRIAL DNA REPAIR PROTEIN RECA HOMOLOG-RELATED"/>
    <property type="match status" value="1"/>
</dbReference>
<dbReference type="GO" id="GO:0005524">
    <property type="term" value="F:ATP binding"/>
    <property type="evidence" value="ECO:0007669"/>
    <property type="project" value="UniProtKB-UniRule"/>
</dbReference>
<dbReference type="AlphaFoldDB" id="A0A5B9QDI4"/>
<dbReference type="FunFam" id="3.40.50.300:FF:000087">
    <property type="entry name" value="Recombinase RecA"/>
    <property type="match status" value="1"/>
</dbReference>
<evidence type="ECO:0000256" key="9">
    <source>
        <dbReference type="ARBA" id="ARBA00023236"/>
    </source>
</evidence>
<dbReference type="InterPro" id="IPR020587">
    <property type="entry name" value="RecA_monomer-monomer_interface"/>
</dbReference>
<dbReference type="PANTHER" id="PTHR45900">
    <property type="entry name" value="RECA"/>
    <property type="match status" value="1"/>
</dbReference>
<dbReference type="InterPro" id="IPR027417">
    <property type="entry name" value="P-loop_NTPase"/>
</dbReference>
<evidence type="ECO:0000256" key="2">
    <source>
        <dbReference type="ARBA" id="ARBA00015553"/>
    </source>
</evidence>
<dbReference type="CDD" id="cd00983">
    <property type="entry name" value="RecA"/>
    <property type="match status" value="1"/>
</dbReference>
<dbReference type="GO" id="GO:0006281">
    <property type="term" value="P:DNA repair"/>
    <property type="evidence" value="ECO:0007669"/>
    <property type="project" value="UniProtKB-UniRule"/>
</dbReference>
<accession>A0A5B9QDI4</accession>
<keyword evidence="7 10" id="KW-0233">DNA recombination</keyword>
<keyword evidence="3 10" id="KW-0547">Nucleotide-binding</keyword>
<feature type="domain" description="RecA family profile 1" evidence="14">
    <location>
        <begin position="54"/>
        <end position="213"/>
    </location>
</feature>
<sequence length="370" mass="40133">MAKKAKSKSGKKDAPSPAKKLFSGSIELQNTVAAIEKQFGEGSIMPLGAEQTRRIEGISTGSLSADIALGGQGIPRGRIIEVYGPESSGKTTLALHVIAEAQKADGIAAFIDAEHALDPSWAKKLGVDLETLLVSQPGHGEEAMHITEMLIKSNAVDVIVVDSVAALVPKKELDGEIGDSHVGLQARLMSQSMRKLTGAIAKSKTSVIFINQIREKIGVMFGSPETTPGGRALKFYSSCRIDVRRIGQLKDGEEVVGQRVRFKVVKNKVAPPFRVAEFDMMHQDGISYEGDILDLGVEKKVLTRSGAWFRYGEMQLGQGKEKSRIFLKENPEITEEIKQLVLAEGGFDDLLTSKPSSEVETDEVPEEDFE</sequence>
<dbReference type="HAMAP" id="MF_00268">
    <property type="entry name" value="RecA"/>
    <property type="match status" value="1"/>
</dbReference>
<dbReference type="InterPro" id="IPR003593">
    <property type="entry name" value="AAA+_ATPase"/>
</dbReference>
<evidence type="ECO:0000256" key="8">
    <source>
        <dbReference type="ARBA" id="ARBA00023204"/>
    </source>
</evidence>
<feature type="compositionally biased region" description="Acidic residues" evidence="13">
    <location>
        <begin position="359"/>
        <end position="370"/>
    </location>
</feature>
<feature type="region of interest" description="Disordered" evidence="13">
    <location>
        <begin position="1"/>
        <end position="20"/>
    </location>
</feature>
<dbReference type="InterPro" id="IPR013765">
    <property type="entry name" value="DNA_recomb/repair_RecA"/>
</dbReference>
<evidence type="ECO:0000313" key="16">
    <source>
        <dbReference type="EMBL" id="QEG37018.1"/>
    </source>
</evidence>